<comment type="caution">
    <text evidence="2">The sequence shown here is derived from an EMBL/GenBank/DDBJ whole genome shotgun (WGS) entry which is preliminary data.</text>
</comment>
<name>A0A3E1YFA5_9BACT</name>
<evidence type="ECO:0000313" key="2">
    <source>
        <dbReference type="EMBL" id="RFS24997.1"/>
    </source>
</evidence>
<evidence type="ECO:0000256" key="1">
    <source>
        <dbReference type="SAM" id="Phobius"/>
    </source>
</evidence>
<keyword evidence="1" id="KW-1133">Transmembrane helix</keyword>
<proteinExistence type="predicted"/>
<sequence>MITITILLLCFLGALSLKIKKVRAPEAYALLWYIHIIFGSLAFLCLLLMLNDWGFKGTQTERVFFTLYAGSGMLLFGLTKPDNDARYAYLLCLFGFPFLLLLGLLIPPLRIITLVIAITIFSDSKFTRYKIDDDFALQTKTTGILSAYPVYSLVEDKLFFFEKVTPDIISPKAEVRLLKMDKQGNDSVRIQLKSANNKIDTTIALKPGAKTHSL</sequence>
<feature type="transmembrane region" description="Helical" evidence="1">
    <location>
        <begin position="87"/>
        <end position="120"/>
    </location>
</feature>
<gene>
    <name evidence="2" type="ORF">DVR12_07370</name>
</gene>
<accession>A0A3E1YFA5</accession>
<dbReference type="RefSeq" id="WP_116974991.1">
    <property type="nucleotide sequence ID" value="NZ_QPMM01000002.1"/>
</dbReference>
<evidence type="ECO:0000313" key="3">
    <source>
        <dbReference type="Proteomes" id="UP000260644"/>
    </source>
</evidence>
<feature type="transmembrane region" description="Helical" evidence="1">
    <location>
        <begin position="32"/>
        <end position="51"/>
    </location>
</feature>
<feature type="transmembrane region" description="Helical" evidence="1">
    <location>
        <begin position="63"/>
        <end position="81"/>
    </location>
</feature>
<keyword evidence="1" id="KW-0812">Transmembrane</keyword>
<organism evidence="2 3">
    <name type="scientific">Chitinophaga silvatica</name>
    <dbReference type="NCBI Taxonomy" id="2282649"/>
    <lineage>
        <taxon>Bacteria</taxon>
        <taxon>Pseudomonadati</taxon>
        <taxon>Bacteroidota</taxon>
        <taxon>Chitinophagia</taxon>
        <taxon>Chitinophagales</taxon>
        <taxon>Chitinophagaceae</taxon>
        <taxon>Chitinophaga</taxon>
    </lineage>
</organism>
<protein>
    <submittedName>
        <fullName evidence="2">Uncharacterized protein</fullName>
    </submittedName>
</protein>
<keyword evidence="1" id="KW-0472">Membrane</keyword>
<dbReference type="EMBL" id="QPMM01000002">
    <property type="protein sequence ID" value="RFS24997.1"/>
    <property type="molecule type" value="Genomic_DNA"/>
</dbReference>
<dbReference type="OrthoDB" id="663619at2"/>
<keyword evidence="3" id="KW-1185">Reference proteome</keyword>
<reference evidence="2 3" key="1">
    <citation type="submission" date="2018-07" db="EMBL/GenBank/DDBJ databases">
        <title>Chitinophaga K2CV101002-2 sp. nov., isolated from a monsoon evergreen broad-leaved forest soil.</title>
        <authorList>
            <person name="Lv Y."/>
        </authorList>
    </citation>
    <scope>NUCLEOTIDE SEQUENCE [LARGE SCALE GENOMIC DNA]</scope>
    <source>
        <strain evidence="2 3">GDMCC 1.1288</strain>
    </source>
</reference>
<dbReference type="Proteomes" id="UP000260644">
    <property type="component" value="Unassembled WGS sequence"/>
</dbReference>
<dbReference type="AlphaFoldDB" id="A0A3E1YFA5"/>